<reference evidence="1" key="1">
    <citation type="journal article" date="2014" name="Front. Microbiol.">
        <title>High frequency of phylogenetically diverse reductive dehalogenase-homologous genes in deep subseafloor sedimentary metagenomes.</title>
        <authorList>
            <person name="Kawai M."/>
            <person name="Futagami T."/>
            <person name="Toyoda A."/>
            <person name="Takaki Y."/>
            <person name="Nishi S."/>
            <person name="Hori S."/>
            <person name="Arai W."/>
            <person name="Tsubouchi T."/>
            <person name="Morono Y."/>
            <person name="Uchiyama I."/>
            <person name="Ito T."/>
            <person name="Fujiyama A."/>
            <person name="Inagaki F."/>
            <person name="Takami H."/>
        </authorList>
    </citation>
    <scope>NUCLEOTIDE SEQUENCE</scope>
    <source>
        <strain evidence="1">Expedition CK06-06</strain>
    </source>
</reference>
<feature type="non-terminal residue" evidence="1">
    <location>
        <position position="1"/>
    </location>
</feature>
<accession>X1UFI7</accession>
<protein>
    <submittedName>
        <fullName evidence="1">Uncharacterized protein</fullName>
    </submittedName>
</protein>
<gene>
    <name evidence="1" type="ORF">S12H4_63029</name>
</gene>
<organism evidence="1">
    <name type="scientific">marine sediment metagenome</name>
    <dbReference type="NCBI Taxonomy" id="412755"/>
    <lineage>
        <taxon>unclassified sequences</taxon>
        <taxon>metagenomes</taxon>
        <taxon>ecological metagenomes</taxon>
    </lineage>
</organism>
<dbReference type="AlphaFoldDB" id="X1UFI7"/>
<evidence type="ECO:0000313" key="1">
    <source>
        <dbReference type="EMBL" id="GAJ16273.1"/>
    </source>
</evidence>
<name>X1UFI7_9ZZZZ</name>
<dbReference type="EMBL" id="BARW01042607">
    <property type="protein sequence ID" value="GAJ16273.1"/>
    <property type="molecule type" value="Genomic_DNA"/>
</dbReference>
<sequence>DPSSASETGRTGYDTGRSLSLYVAMGFFPDHPVP</sequence>
<proteinExistence type="predicted"/>
<comment type="caution">
    <text evidence="1">The sequence shown here is derived from an EMBL/GenBank/DDBJ whole genome shotgun (WGS) entry which is preliminary data.</text>
</comment>